<keyword evidence="8" id="KW-1185">Reference proteome</keyword>
<name>A0A139H359_9PEZI</name>
<dbReference type="EMBL" id="LFZN01000162">
    <property type="protein sequence ID" value="KXS96799.1"/>
    <property type="molecule type" value="Genomic_DNA"/>
</dbReference>
<evidence type="ECO:0000256" key="2">
    <source>
        <dbReference type="ARBA" id="ARBA00022723"/>
    </source>
</evidence>
<evidence type="ECO:0000313" key="8">
    <source>
        <dbReference type="Proteomes" id="UP000070133"/>
    </source>
</evidence>
<dbReference type="Proteomes" id="UP000070133">
    <property type="component" value="Unassembled WGS sequence"/>
</dbReference>
<feature type="domain" description="CENP-V/GFA" evidence="6">
    <location>
        <begin position="51"/>
        <end position="174"/>
    </location>
</feature>
<evidence type="ECO:0000256" key="4">
    <source>
        <dbReference type="ARBA" id="ARBA00023239"/>
    </source>
</evidence>
<organism evidence="7 8">
    <name type="scientific">Pseudocercospora eumusae</name>
    <dbReference type="NCBI Taxonomy" id="321146"/>
    <lineage>
        <taxon>Eukaryota</taxon>
        <taxon>Fungi</taxon>
        <taxon>Dikarya</taxon>
        <taxon>Ascomycota</taxon>
        <taxon>Pezizomycotina</taxon>
        <taxon>Dothideomycetes</taxon>
        <taxon>Dothideomycetidae</taxon>
        <taxon>Mycosphaerellales</taxon>
        <taxon>Mycosphaerellaceae</taxon>
        <taxon>Pseudocercospora</taxon>
    </lineage>
</organism>
<reference evidence="7 8" key="1">
    <citation type="submission" date="2015-07" db="EMBL/GenBank/DDBJ databases">
        <title>Comparative genomics of the Sigatoka disease complex on banana suggests a link between parallel evolutionary changes in Pseudocercospora fijiensis and Pseudocercospora eumusae and increased virulence on the banana host.</title>
        <authorList>
            <person name="Chang T.-C."/>
            <person name="Salvucci A."/>
            <person name="Crous P.W."/>
            <person name="Stergiopoulos I."/>
        </authorList>
    </citation>
    <scope>NUCLEOTIDE SEQUENCE [LARGE SCALE GENOMIC DNA]</scope>
    <source>
        <strain evidence="7 8">CBS 114824</strain>
    </source>
</reference>
<dbReference type="Pfam" id="PF04828">
    <property type="entry name" value="GFA"/>
    <property type="match status" value="1"/>
</dbReference>
<protein>
    <recommendedName>
        <fullName evidence="6">CENP-V/GFA domain-containing protein</fullName>
    </recommendedName>
</protein>
<comment type="similarity">
    <text evidence="1">Belongs to the Gfa family.</text>
</comment>
<dbReference type="PANTHER" id="PTHR33337">
    <property type="entry name" value="GFA DOMAIN-CONTAINING PROTEIN"/>
    <property type="match status" value="1"/>
</dbReference>
<keyword evidence="4" id="KW-0456">Lyase</keyword>
<dbReference type="OrthoDB" id="1601230at2759"/>
<evidence type="ECO:0000259" key="6">
    <source>
        <dbReference type="PROSITE" id="PS51891"/>
    </source>
</evidence>
<evidence type="ECO:0000256" key="5">
    <source>
        <dbReference type="SAM" id="MobiDB-lite"/>
    </source>
</evidence>
<feature type="compositionally biased region" description="Polar residues" evidence="5">
    <location>
        <begin position="14"/>
        <end position="42"/>
    </location>
</feature>
<feature type="compositionally biased region" description="Basic and acidic residues" evidence="5">
    <location>
        <begin position="1"/>
        <end position="13"/>
    </location>
</feature>
<feature type="region of interest" description="Disordered" evidence="5">
    <location>
        <begin position="1"/>
        <end position="46"/>
    </location>
</feature>
<dbReference type="STRING" id="321146.A0A139H359"/>
<dbReference type="InterPro" id="IPR006913">
    <property type="entry name" value="CENP-V/GFA"/>
</dbReference>
<sequence>MSKLVDKIKDKLSSSENKTPSPPTQHSDPTTTTRTRPNSVETGSGARMSTYEGKCHCGHHQWTVELTPDQSKHILCHCDTCKILGGGAYTMNQIIPKSQLKITQGGEPAKYTYFGDSGKGVNCYYCPKCTTHIYHHQEVMGPDTIIARTALLKEGRDKFPVAAEIYGKAKMSWEPKIAETFETLPPS</sequence>
<accession>A0A139H359</accession>
<dbReference type="SUPFAM" id="SSF51316">
    <property type="entry name" value="Mss4-like"/>
    <property type="match status" value="1"/>
</dbReference>
<dbReference type="PANTHER" id="PTHR33337:SF30">
    <property type="entry name" value="DUF636 DOMAIN PROTEIN (AFU_ORTHOLOGUE AFUA_1G03180)"/>
    <property type="match status" value="1"/>
</dbReference>
<proteinExistence type="inferred from homology"/>
<keyword evidence="3" id="KW-0862">Zinc</keyword>
<evidence type="ECO:0000313" key="7">
    <source>
        <dbReference type="EMBL" id="KXS96799.1"/>
    </source>
</evidence>
<dbReference type="InterPro" id="IPR011057">
    <property type="entry name" value="Mss4-like_sf"/>
</dbReference>
<evidence type="ECO:0000256" key="3">
    <source>
        <dbReference type="ARBA" id="ARBA00022833"/>
    </source>
</evidence>
<evidence type="ECO:0000256" key="1">
    <source>
        <dbReference type="ARBA" id="ARBA00005495"/>
    </source>
</evidence>
<comment type="caution">
    <text evidence="7">The sequence shown here is derived from an EMBL/GenBank/DDBJ whole genome shotgun (WGS) entry which is preliminary data.</text>
</comment>
<dbReference type="Gene3D" id="3.90.1590.10">
    <property type="entry name" value="glutathione-dependent formaldehyde- activating enzyme (gfa)"/>
    <property type="match status" value="1"/>
</dbReference>
<dbReference type="GO" id="GO:0046872">
    <property type="term" value="F:metal ion binding"/>
    <property type="evidence" value="ECO:0007669"/>
    <property type="project" value="UniProtKB-KW"/>
</dbReference>
<keyword evidence="2" id="KW-0479">Metal-binding</keyword>
<dbReference type="AlphaFoldDB" id="A0A139H359"/>
<dbReference type="GO" id="GO:0016846">
    <property type="term" value="F:carbon-sulfur lyase activity"/>
    <property type="evidence" value="ECO:0007669"/>
    <property type="project" value="InterPro"/>
</dbReference>
<dbReference type="PROSITE" id="PS51891">
    <property type="entry name" value="CENP_V_GFA"/>
    <property type="match status" value="1"/>
</dbReference>
<gene>
    <name evidence="7" type="ORF">AC578_8319</name>
</gene>